<evidence type="ECO:0000313" key="1">
    <source>
        <dbReference type="EMBL" id="TCV93608.1"/>
    </source>
</evidence>
<dbReference type="SUPFAM" id="SSF56784">
    <property type="entry name" value="HAD-like"/>
    <property type="match status" value="1"/>
</dbReference>
<dbReference type="Proteomes" id="UP000295515">
    <property type="component" value="Unassembled WGS sequence"/>
</dbReference>
<dbReference type="GO" id="GO:0000287">
    <property type="term" value="F:magnesium ion binding"/>
    <property type="evidence" value="ECO:0007669"/>
    <property type="project" value="TreeGrafter"/>
</dbReference>
<dbReference type="SFLD" id="SFLDS00003">
    <property type="entry name" value="Haloacid_Dehalogenase"/>
    <property type="match status" value="1"/>
</dbReference>
<organism evidence="1 2">
    <name type="scientific">Longibaculum muris</name>
    <dbReference type="NCBI Taxonomy" id="1796628"/>
    <lineage>
        <taxon>Bacteria</taxon>
        <taxon>Bacillati</taxon>
        <taxon>Bacillota</taxon>
        <taxon>Erysipelotrichia</taxon>
        <taxon>Erysipelotrichales</taxon>
        <taxon>Coprobacillaceae</taxon>
        <taxon>Longibaculum</taxon>
    </lineage>
</organism>
<dbReference type="InterPro" id="IPR023214">
    <property type="entry name" value="HAD_sf"/>
</dbReference>
<dbReference type="RefSeq" id="WP_066445707.1">
    <property type="nucleotide sequence ID" value="NZ_JANKBF010000020.1"/>
</dbReference>
<dbReference type="PANTHER" id="PTHR10000:SF8">
    <property type="entry name" value="HAD SUPERFAMILY HYDROLASE-LIKE, TYPE 3"/>
    <property type="match status" value="1"/>
</dbReference>
<dbReference type="Gene3D" id="3.30.1240.10">
    <property type="match status" value="1"/>
</dbReference>
<dbReference type="GO" id="GO:0016791">
    <property type="term" value="F:phosphatase activity"/>
    <property type="evidence" value="ECO:0007669"/>
    <property type="project" value="TreeGrafter"/>
</dbReference>
<dbReference type="Pfam" id="PF08282">
    <property type="entry name" value="Hydrolase_3"/>
    <property type="match status" value="1"/>
</dbReference>
<dbReference type="GO" id="GO:0005829">
    <property type="term" value="C:cytosol"/>
    <property type="evidence" value="ECO:0007669"/>
    <property type="project" value="TreeGrafter"/>
</dbReference>
<keyword evidence="2" id="KW-1185">Reference proteome</keyword>
<comment type="caution">
    <text evidence="1">The sequence shown here is derived from an EMBL/GenBank/DDBJ whole genome shotgun (WGS) entry which is preliminary data.</text>
</comment>
<dbReference type="AlphaFoldDB" id="A0A4R3YPU2"/>
<accession>A0A4R3YPU2</accession>
<gene>
    <name evidence="1" type="ORF">EDD60_12342</name>
</gene>
<dbReference type="GeneID" id="98916346"/>
<reference evidence="1 2" key="1">
    <citation type="submission" date="2019-03" db="EMBL/GenBank/DDBJ databases">
        <title>Genomic Encyclopedia of Type Strains, Phase IV (KMG-IV): sequencing the most valuable type-strain genomes for metagenomic binning, comparative biology and taxonomic classification.</title>
        <authorList>
            <person name="Goeker M."/>
        </authorList>
    </citation>
    <scope>NUCLEOTIDE SEQUENCE [LARGE SCALE GENOMIC DNA]</scope>
    <source>
        <strain evidence="1 2">DSM 29487</strain>
    </source>
</reference>
<proteinExistence type="predicted"/>
<dbReference type="NCBIfam" id="TIGR00099">
    <property type="entry name" value="Cof-subfamily"/>
    <property type="match status" value="1"/>
</dbReference>
<dbReference type="SFLD" id="SFLDG01140">
    <property type="entry name" value="C2.B:_Phosphomannomutase_and_P"/>
    <property type="match status" value="1"/>
</dbReference>
<dbReference type="NCBIfam" id="TIGR01484">
    <property type="entry name" value="HAD-SF-IIB"/>
    <property type="match status" value="1"/>
</dbReference>
<name>A0A4R3YPU2_9FIRM</name>
<dbReference type="Gene3D" id="3.40.50.1000">
    <property type="entry name" value="HAD superfamily/HAD-like"/>
    <property type="match status" value="1"/>
</dbReference>
<evidence type="ECO:0008006" key="3">
    <source>
        <dbReference type="Google" id="ProtNLM"/>
    </source>
</evidence>
<protein>
    <recommendedName>
        <fullName evidence="3">Cof subfamily protein (Haloacid dehalogenase superfamily)/HAD superfamily hydrolase (TIGR01484 family)</fullName>
    </recommendedName>
</protein>
<dbReference type="PANTHER" id="PTHR10000">
    <property type="entry name" value="PHOSPHOSERINE PHOSPHATASE"/>
    <property type="match status" value="1"/>
</dbReference>
<dbReference type="InterPro" id="IPR000150">
    <property type="entry name" value="Cof"/>
</dbReference>
<evidence type="ECO:0000313" key="2">
    <source>
        <dbReference type="Proteomes" id="UP000295515"/>
    </source>
</evidence>
<sequence>MKTLYVSDLDGTLLRSNETLSEYTSQTINQLVEEGMLFSYATARSYNTAHKVTKGFHAKIPLIVYNGAFVKDNVTGEILLSYDFSDDIFQVLDDLLAHHIYPIVYYTVQQEEKFSYIKDKSTEAMKAFLNTRKGDSRDCPINHEKEFYQKHIFYITCIDEEEKLLPFYEKYQDQYRCIFQKDIYTNEQWLEIMPKEASKSNAIMQLKNYLHCDKVVVFGDGLNDIDMFEKADESYAVRNAHPQLKQLATGVIDSNDEDAVAKWLLLHYTNNK</sequence>
<dbReference type="InterPro" id="IPR036412">
    <property type="entry name" value="HAD-like_sf"/>
</dbReference>
<dbReference type="InterPro" id="IPR006379">
    <property type="entry name" value="HAD-SF_hydro_IIB"/>
</dbReference>
<dbReference type="EMBL" id="SMCQ01000023">
    <property type="protein sequence ID" value="TCV93608.1"/>
    <property type="molecule type" value="Genomic_DNA"/>
</dbReference>